<reference evidence="5 6" key="1">
    <citation type="submission" date="2019-09" db="EMBL/GenBank/DDBJ databases">
        <title>Arthrobacter zafarii sp. nov., a moderately thermotolerant and halotolerant actinobacterium isolated from Cholistan desert soil of Pakistan.</title>
        <authorList>
            <person name="Amin A."/>
            <person name="Ahmed I."/>
            <person name="Khalid N."/>
            <person name="Schumann P."/>
            <person name="Busse H.J."/>
            <person name="Khan I.U."/>
            <person name="Li S."/>
            <person name="Li W.J."/>
        </authorList>
    </citation>
    <scope>NUCLEOTIDE SEQUENCE [LARGE SCALE GENOMIC DNA]</scope>
    <source>
        <strain evidence="5 6">NCCP-1664</strain>
    </source>
</reference>
<dbReference type="PANTHER" id="PTHR10695:SF46">
    <property type="entry name" value="BIFUNCTIONAL COENZYME A SYNTHASE-RELATED"/>
    <property type="match status" value="1"/>
</dbReference>
<dbReference type="EC" id="2.7.1.24" evidence="3 4"/>
<dbReference type="RefSeq" id="WP_149957027.1">
    <property type="nucleotide sequence ID" value="NZ_BKDJ01000009.1"/>
</dbReference>
<dbReference type="InterPro" id="IPR001977">
    <property type="entry name" value="Depp_CoAkinase"/>
</dbReference>
<evidence type="ECO:0000313" key="5">
    <source>
        <dbReference type="EMBL" id="GER23431.1"/>
    </source>
</evidence>
<gene>
    <name evidence="3 5" type="primary">coaE</name>
    <name evidence="5" type="ORF">NCCP1664_19270</name>
</gene>
<evidence type="ECO:0000256" key="3">
    <source>
        <dbReference type="HAMAP-Rule" id="MF_00376"/>
    </source>
</evidence>
<comment type="function">
    <text evidence="3">Catalyzes the phosphorylation of the 3'-hydroxyl group of dephosphocoenzyme A to form coenzyme A.</text>
</comment>
<keyword evidence="6" id="KW-1185">Reference proteome</keyword>
<organism evidence="5 6">
    <name type="scientific">Zafaria cholistanensis</name>
    <dbReference type="NCBI Taxonomy" id="1682741"/>
    <lineage>
        <taxon>Bacteria</taxon>
        <taxon>Bacillati</taxon>
        <taxon>Actinomycetota</taxon>
        <taxon>Actinomycetes</taxon>
        <taxon>Micrococcales</taxon>
        <taxon>Micrococcaceae</taxon>
        <taxon>Zafaria</taxon>
    </lineage>
</organism>
<dbReference type="Proteomes" id="UP000325307">
    <property type="component" value="Unassembled WGS sequence"/>
</dbReference>
<sequence>MLDIGLTGGIAAGKSAVATRLAELGAVLIDADRLARAVVEPGTPGLAAIAEAFGPGVIAPDGTLDRAALGALVFADASARERLNGIVHPLVRAAALERRAQAAQAAPDAVVVEDIPLLAESGQAHRFALVITVQAPLAERIRRMVRDRGMAESDARARIAAQATDGERAAIADVVLENSGTLEELRAAVDRVWRERILPLRDAAAPPAPREVSDAGRSLEA</sequence>
<comment type="catalytic activity">
    <reaction evidence="3">
        <text>3'-dephospho-CoA + ATP = ADP + CoA + H(+)</text>
        <dbReference type="Rhea" id="RHEA:18245"/>
        <dbReference type="ChEBI" id="CHEBI:15378"/>
        <dbReference type="ChEBI" id="CHEBI:30616"/>
        <dbReference type="ChEBI" id="CHEBI:57287"/>
        <dbReference type="ChEBI" id="CHEBI:57328"/>
        <dbReference type="ChEBI" id="CHEBI:456216"/>
        <dbReference type="EC" id="2.7.1.24"/>
    </reaction>
</comment>
<name>A0A5A7NUG7_9MICC</name>
<keyword evidence="3" id="KW-0963">Cytoplasm</keyword>
<evidence type="ECO:0000313" key="6">
    <source>
        <dbReference type="Proteomes" id="UP000325307"/>
    </source>
</evidence>
<comment type="similarity">
    <text evidence="3">Belongs to the CoaE family.</text>
</comment>
<dbReference type="NCBIfam" id="TIGR00152">
    <property type="entry name" value="dephospho-CoA kinase"/>
    <property type="match status" value="1"/>
</dbReference>
<proteinExistence type="inferred from homology"/>
<evidence type="ECO:0000256" key="4">
    <source>
        <dbReference type="NCBIfam" id="TIGR00152"/>
    </source>
</evidence>
<dbReference type="UniPathway" id="UPA00241">
    <property type="reaction ID" value="UER00356"/>
</dbReference>
<evidence type="ECO:0000256" key="2">
    <source>
        <dbReference type="ARBA" id="ARBA00022840"/>
    </source>
</evidence>
<dbReference type="CDD" id="cd02022">
    <property type="entry name" value="DPCK"/>
    <property type="match status" value="1"/>
</dbReference>
<comment type="caution">
    <text evidence="5">The sequence shown here is derived from an EMBL/GenBank/DDBJ whole genome shotgun (WGS) entry which is preliminary data.</text>
</comment>
<evidence type="ECO:0000256" key="1">
    <source>
        <dbReference type="ARBA" id="ARBA00022741"/>
    </source>
</evidence>
<dbReference type="GO" id="GO:0005524">
    <property type="term" value="F:ATP binding"/>
    <property type="evidence" value="ECO:0007669"/>
    <property type="project" value="UniProtKB-UniRule"/>
</dbReference>
<dbReference type="GO" id="GO:0004140">
    <property type="term" value="F:dephospho-CoA kinase activity"/>
    <property type="evidence" value="ECO:0007669"/>
    <property type="project" value="UniProtKB-UniRule"/>
</dbReference>
<dbReference type="PROSITE" id="PS51219">
    <property type="entry name" value="DPCK"/>
    <property type="match status" value="1"/>
</dbReference>
<dbReference type="InterPro" id="IPR027417">
    <property type="entry name" value="P-loop_NTPase"/>
</dbReference>
<accession>A0A5A7NUG7</accession>
<dbReference type="AlphaFoldDB" id="A0A5A7NUG7"/>
<keyword evidence="3" id="KW-0808">Transferase</keyword>
<dbReference type="HAMAP" id="MF_00376">
    <property type="entry name" value="Dephospho_CoA_kinase"/>
    <property type="match status" value="1"/>
</dbReference>
<dbReference type="GO" id="GO:0015937">
    <property type="term" value="P:coenzyme A biosynthetic process"/>
    <property type="evidence" value="ECO:0007669"/>
    <property type="project" value="UniProtKB-UniRule"/>
</dbReference>
<dbReference type="PANTHER" id="PTHR10695">
    <property type="entry name" value="DEPHOSPHO-COA KINASE-RELATED"/>
    <property type="match status" value="1"/>
</dbReference>
<keyword evidence="3" id="KW-0173">Coenzyme A biosynthesis</keyword>
<dbReference type="NCBIfam" id="NF002879">
    <property type="entry name" value="PRK03333.1"/>
    <property type="match status" value="1"/>
</dbReference>
<dbReference type="Gene3D" id="3.40.50.300">
    <property type="entry name" value="P-loop containing nucleotide triphosphate hydrolases"/>
    <property type="match status" value="1"/>
</dbReference>
<keyword evidence="1 3" id="KW-0547">Nucleotide-binding</keyword>
<dbReference type="EMBL" id="BKDJ01000009">
    <property type="protein sequence ID" value="GER23431.1"/>
    <property type="molecule type" value="Genomic_DNA"/>
</dbReference>
<protein>
    <recommendedName>
        <fullName evidence="3 4">Dephospho-CoA kinase</fullName>
        <ecNumber evidence="3 4">2.7.1.24</ecNumber>
    </recommendedName>
    <alternativeName>
        <fullName evidence="3">Dephosphocoenzyme A kinase</fullName>
    </alternativeName>
</protein>
<feature type="binding site" evidence="3">
    <location>
        <begin position="11"/>
        <end position="16"/>
    </location>
    <ligand>
        <name>ATP</name>
        <dbReference type="ChEBI" id="CHEBI:30616"/>
    </ligand>
</feature>
<dbReference type="OrthoDB" id="9812943at2"/>
<comment type="subcellular location">
    <subcellularLocation>
        <location evidence="3">Cytoplasm</location>
    </subcellularLocation>
</comment>
<keyword evidence="2 3" id="KW-0067">ATP-binding</keyword>
<dbReference type="GO" id="GO:0005737">
    <property type="term" value="C:cytoplasm"/>
    <property type="evidence" value="ECO:0007669"/>
    <property type="project" value="UniProtKB-SubCell"/>
</dbReference>
<dbReference type="SUPFAM" id="SSF52540">
    <property type="entry name" value="P-loop containing nucleoside triphosphate hydrolases"/>
    <property type="match status" value="1"/>
</dbReference>
<keyword evidence="3 5" id="KW-0418">Kinase</keyword>
<comment type="pathway">
    <text evidence="3">Cofactor biosynthesis; coenzyme A biosynthesis; CoA from (R)-pantothenate: step 5/5.</text>
</comment>
<dbReference type="Pfam" id="PF01121">
    <property type="entry name" value="CoaE"/>
    <property type="match status" value="1"/>
</dbReference>